<gene>
    <name evidence="2" type="ORF">AWH51_07285</name>
</gene>
<feature type="transmembrane region" description="Helical" evidence="1">
    <location>
        <begin position="17"/>
        <end position="37"/>
    </location>
</feature>
<proteinExistence type="predicted"/>
<protein>
    <submittedName>
        <fullName evidence="2">Uncharacterized protein</fullName>
    </submittedName>
</protein>
<reference evidence="2 3" key="1">
    <citation type="submission" date="2016-01" db="EMBL/GenBank/DDBJ databases">
        <title>Draft genome sequence of Clavibacter michiganensis subsp. tessellarius DOAB 609.</title>
        <authorList>
            <person name="Tambong J.T."/>
        </authorList>
    </citation>
    <scope>NUCLEOTIDE SEQUENCE [LARGE SCALE GENOMIC DNA]</scope>
    <source>
        <strain evidence="2 3">DOAB 609</strain>
    </source>
</reference>
<dbReference type="EMBL" id="LQXA01000020">
    <property type="protein sequence ID" value="KZC95608.1"/>
    <property type="molecule type" value="Genomic_DNA"/>
</dbReference>
<dbReference type="Proteomes" id="UP000076218">
    <property type="component" value="Unassembled WGS sequence"/>
</dbReference>
<keyword evidence="1" id="KW-0472">Membrane</keyword>
<dbReference type="AlphaFoldDB" id="A0A154V2K3"/>
<feature type="transmembrane region" description="Helical" evidence="1">
    <location>
        <begin position="57"/>
        <end position="79"/>
    </location>
</feature>
<sequence length="166" mass="17347">MPHATSHDDEPRTLLHVLPWTTAVGGAVAVLLIPGSLVALSSITSRAGSDDGRFLPVVLQAMLFAAVMAFVVGLAAGALAGLPDHLARHRPELRRRTSALAVVILTAVISLAWLAVLAEWQPLPLAPTLGTTGVVAAITAGATAIVVARHARRRRRKESRPSVTDA</sequence>
<organism evidence="2 3">
    <name type="scientific">Clavibacter tessellarius</name>
    <dbReference type="NCBI Taxonomy" id="31965"/>
    <lineage>
        <taxon>Bacteria</taxon>
        <taxon>Bacillati</taxon>
        <taxon>Actinomycetota</taxon>
        <taxon>Actinomycetes</taxon>
        <taxon>Micrococcales</taxon>
        <taxon>Microbacteriaceae</taxon>
        <taxon>Clavibacter</taxon>
    </lineage>
</organism>
<name>A0A154V2K3_9MICO</name>
<feature type="transmembrane region" description="Helical" evidence="1">
    <location>
        <begin position="124"/>
        <end position="148"/>
    </location>
</feature>
<keyword evidence="1" id="KW-0812">Transmembrane</keyword>
<comment type="caution">
    <text evidence="2">The sequence shown here is derived from an EMBL/GenBank/DDBJ whole genome shotgun (WGS) entry which is preliminary data.</text>
</comment>
<evidence type="ECO:0000313" key="3">
    <source>
        <dbReference type="Proteomes" id="UP000076218"/>
    </source>
</evidence>
<dbReference type="RefSeq" id="WP_063071087.1">
    <property type="nucleotide sequence ID" value="NZ_LQXA01000020.1"/>
</dbReference>
<evidence type="ECO:0000313" key="2">
    <source>
        <dbReference type="EMBL" id="KZC95608.1"/>
    </source>
</evidence>
<accession>A0A154V2K3</accession>
<feature type="transmembrane region" description="Helical" evidence="1">
    <location>
        <begin position="99"/>
        <end position="118"/>
    </location>
</feature>
<keyword evidence="1" id="KW-1133">Transmembrane helix</keyword>
<evidence type="ECO:0000256" key="1">
    <source>
        <dbReference type="SAM" id="Phobius"/>
    </source>
</evidence>